<evidence type="ECO:0000256" key="7">
    <source>
        <dbReference type="SAM" id="Phobius"/>
    </source>
</evidence>
<dbReference type="AlphaFoldDB" id="G2KM78"/>
<dbReference type="SUPFAM" id="SSF56176">
    <property type="entry name" value="FAD-binding/transporter-associated domain-like"/>
    <property type="match status" value="1"/>
</dbReference>
<dbReference type="Gene3D" id="3.10.580.10">
    <property type="entry name" value="CBS-domain"/>
    <property type="match status" value="1"/>
</dbReference>
<keyword evidence="3" id="KW-1003">Cell membrane</keyword>
<sequence length="520" mass="56482">MLDPTMWAGFGTLVLLEIILGVDNLVFIAILADKLPPHQRDKARVIGLILALLMRVVLLLSISWMVTLTAPLFAVMGMEFSGRDLILLGGGLFLLMKATSEIHGRLEGFGHGNRNVSVVPSFGVVVAQIVVLDAVFSLDAVITAVGMTHDVGMMICAVTVAIGIMIVASKPLTRFVNAHPTVIMLCLGFLLLVGFSLVAEGMGAHIPKGYLYAAIGFSLLIEAFNQTALAKHRRRLADTTDYRQKTTDAVLRLLTGKGTTGHDDDGVSEMDMISLMKNNPNTDIFKPEEEKMIRSILALTNRDARSVMTPRPDLHWIDLDDEPDAILAEIESSPYSRIIATRGDIDNVVGIIDKDDLLSAYIRDGVPHIDRTLHAPLTVHETTDILRLLELFKEHPKDIVLVVDEYGATQGVVTHMDILEAIAGEIPGLEDVASAPSYTETAKGYTIDGLTPVEDVQELLNLPDLPDGDYATVAGLILSQASHVPDIGHTMTIGDWTLTVVEMDARRIKTVEAVQTGPSH</sequence>
<comment type="similarity">
    <text evidence="2">Belongs to the UPF0053 family.</text>
</comment>
<dbReference type="PANTHER" id="PTHR22777:SF30">
    <property type="entry name" value="UPF0053 PROTEIN YEGH"/>
    <property type="match status" value="1"/>
</dbReference>
<evidence type="ECO:0000256" key="6">
    <source>
        <dbReference type="PROSITE-ProRule" id="PRU00703"/>
    </source>
</evidence>
<keyword evidence="7" id="KW-0472">Membrane</keyword>
<evidence type="ECO:0000313" key="9">
    <source>
        <dbReference type="EMBL" id="AEP10172.1"/>
    </source>
</evidence>
<dbReference type="PANTHER" id="PTHR22777">
    <property type="entry name" value="HEMOLYSIN-RELATED"/>
    <property type="match status" value="1"/>
</dbReference>
<gene>
    <name evidence="9" type="ordered locus">MICA_1861</name>
</gene>
<feature type="transmembrane region" description="Helical" evidence="7">
    <location>
        <begin position="43"/>
        <end position="66"/>
    </location>
</feature>
<dbReference type="Pfam" id="PF03471">
    <property type="entry name" value="CorC_HlyC"/>
    <property type="match status" value="1"/>
</dbReference>
<dbReference type="Pfam" id="PF03741">
    <property type="entry name" value="TerC"/>
    <property type="match status" value="1"/>
</dbReference>
<dbReference type="SMART" id="SM00116">
    <property type="entry name" value="CBS"/>
    <property type="match status" value="1"/>
</dbReference>
<feature type="transmembrane region" description="Helical" evidence="7">
    <location>
        <begin position="72"/>
        <end position="95"/>
    </location>
</feature>
<name>G2KM78_MICAA</name>
<feature type="transmembrane region" description="Helical" evidence="7">
    <location>
        <begin position="151"/>
        <end position="169"/>
    </location>
</feature>
<evidence type="ECO:0000256" key="3">
    <source>
        <dbReference type="ARBA" id="ARBA00022475"/>
    </source>
</evidence>
<evidence type="ECO:0000313" key="10">
    <source>
        <dbReference type="Proteomes" id="UP000009286"/>
    </source>
</evidence>
<keyword evidence="10" id="KW-1185">Reference proteome</keyword>
<keyword evidence="4" id="KW-0677">Repeat</keyword>
<dbReference type="InterPro" id="IPR036318">
    <property type="entry name" value="FAD-bd_PCMH-like_sf"/>
</dbReference>
<keyword evidence="5 6" id="KW-0129">CBS domain</keyword>
<dbReference type="GO" id="GO:0005886">
    <property type="term" value="C:plasma membrane"/>
    <property type="evidence" value="ECO:0007669"/>
    <property type="project" value="UniProtKB-SubCell"/>
</dbReference>
<evidence type="ECO:0000256" key="5">
    <source>
        <dbReference type="ARBA" id="ARBA00023122"/>
    </source>
</evidence>
<dbReference type="GO" id="GO:0050660">
    <property type="term" value="F:flavin adenine dinucleotide binding"/>
    <property type="evidence" value="ECO:0007669"/>
    <property type="project" value="InterPro"/>
</dbReference>
<dbReference type="Proteomes" id="UP000009286">
    <property type="component" value="Chromosome"/>
</dbReference>
<reference evidence="9 10" key="1">
    <citation type="journal article" date="2011" name="BMC Genomics">
        <title>Genomic insights into an obligate epibiotic bacterial predator: Micavibrio aeruginosavorus ARL-13.</title>
        <authorList>
            <person name="Wang Z."/>
            <person name="Kadouri D."/>
            <person name="Wu M."/>
        </authorList>
    </citation>
    <scope>NUCLEOTIDE SEQUENCE [LARGE SCALE GENOMIC DNA]</scope>
    <source>
        <strain evidence="9 10">ARL-13</strain>
    </source>
</reference>
<organism evidence="9 10">
    <name type="scientific">Micavibrio aeruginosavorus (strain ARL-13)</name>
    <dbReference type="NCBI Taxonomy" id="856793"/>
    <lineage>
        <taxon>Bacteria</taxon>
        <taxon>Pseudomonadati</taxon>
        <taxon>Bdellovibrionota</taxon>
        <taxon>Bdellovibrionia</taxon>
        <taxon>Bdellovibrionales</taxon>
        <taxon>Pseudobdellovibrionaceae</taxon>
        <taxon>Micavibrio</taxon>
    </lineage>
</organism>
<accession>G2KM78</accession>
<dbReference type="STRING" id="856793.MICA_1861"/>
<dbReference type="InterPro" id="IPR044751">
    <property type="entry name" value="Ion_transp-like_CBS"/>
</dbReference>
<dbReference type="Gene3D" id="3.30.465.10">
    <property type="match status" value="1"/>
</dbReference>
<feature type="transmembrane region" description="Helical" evidence="7">
    <location>
        <begin position="181"/>
        <end position="198"/>
    </location>
</feature>
<proteinExistence type="inferred from homology"/>
<dbReference type="eggNOG" id="COG1253">
    <property type="taxonomic scope" value="Bacteria"/>
</dbReference>
<feature type="transmembrane region" description="Helical" evidence="7">
    <location>
        <begin position="6"/>
        <end position="31"/>
    </location>
</feature>
<protein>
    <submittedName>
        <fullName evidence="9">CBS domain pair family protein</fullName>
    </submittedName>
</protein>
<dbReference type="SUPFAM" id="SSF54631">
    <property type="entry name" value="CBS-domain pair"/>
    <property type="match status" value="1"/>
</dbReference>
<dbReference type="HOGENOM" id="CLU_015237_2_2_5"/>
<feature type="domain" description="CBS" evidence="8">
    <location>
        <begin position="369"/>
        <end position="428"/>
    </location>
</feature>
<dbReference type="InterPro" id="IPR016169">
    <property type="entry name" value="FAD-bd_PCMH_sub2"/>
</dbReference>
<dbReference type="EMBL" id="CP002382">
    <property type="protein sequence ID" value="AEP10172.1"/>
    <property type="molecule type" value="Genomic_DNA"/>
</dbReference>
<dbReference type="InterPro" id="IPR046342">
    <property type="entry name" value="CBS_dom_sf"/>
</dbReference>
<evidence type="ECO:0000256" key="4">
    <source>
        <dbReference type="ARBA" id="ARBA00022737"/>
    </source>
</evidence>
<dbReference type="SMART" id="SM01091">
    <property type="entry name" value="CorC_HlyC"/>
    <property type="match status" value="1"/>
</dbReference>
<keyword evidence="7" id="KW-1133">Transmembrane helix</keyword>
<dbReference type="InterPro" id="IPR005170">
    <property type="entry name" value="Transptr-assoc_dom"/>
</dbReference>
<dbReference type="KEGG" id="mai:MICA_1861"/>
<evidence type="ECO:0000256" key="2">
    <source>
        <dbReference type="ARBA" id="ARBA00006337"/>
    </source>
</evidence>
<dbReference type="CDD" id="cd04590">
    <property type="entry name" value="CBS_pair_CorC_HlyC_assoc"/>
    <property type="match status" value="1"/>
</dbReference>
<comment type="subcellular location">
    <subcellularLocation>
        <location evidence="1">Cell membrane</location>
        <topology evidence="1">Multi-pass membrane protein</topology>
    </subcellularLocation>
</comment>
<dbReference type="PROSITE" id="PS51371">
    <property type="entry name" value="CBS"/>
    <property type="match status" value="1"/>
</dbReference>
<feature type="transmembrane region" description="Helical" evidence="7">
    <location>
        <begin position="116"/>
        <end position="145"/>
    </location>
</feature>
<keyword evidence="7" id="KW-0812">Transmembrane</keyword>
<evidence type="ECO:0000256" key="1">
    <source>
        <dbReference type="ARBA" id="ARBA00004651"/>
    </source>
</evidence>
<dbReference type="Pfam" id="PF00571">
    <property type="entry name" value="CBS"/>
    <property type="match status" value="1"/>
</dbReference>
<dbReference type="InterPro" id="IPR005496">
    <property type="entry name" value="Integral_membrane_TerC"/>
</dbReference>
<evidence type="ECO:0000259" key="8">
    <source>
        <dbReference type="PROSITE" id="PS51371"/>
    </source>
</evidence>
<dbReference type="InterPro" id="IPR000644">
    <property type="entry name" value="CBS_dom"/>
</dbReference>
<dbReference type="eggNOG" id="COG0861">
    <property type="taxonomic scope" value="Bacteria"/>
</dbReference>